<dbReference type="InterPro" id="IPR050807">
    <property type="entry name" value="TransReg_Diox_bact_type"/>
</dbReference>
<evidence type="ECO:0000256" key="1">
    <source>
        <dbReference type="ARBA" id="ARBA00023125"/>
    </source>
</evidence>
<dbReference type="Proteomes" id="UP000626148">
    <property type="component" value="Unassembled WGS sequence"/>
</dbReference>
<dbReference type="GO" id="GO:0005829">
    <property type="term" value="C:cytosol"/>
    <property type="evidence" value="ECO:0007669"/>
    <property type="project" value="TreeGrafter"/>
</dbReference>
<keyword evidence="1" id="KW-0238">DNA-binding</keyword>
<name>A0A918NF68_9GAMM</name>
<dbReference type="CDD" id="cd02209">
    <property type="entry name" value="cupin_XRE_C"/>
    <property type="match status" value="1"/>
</dbReference>
<dbReference type="InterPro" id="IPR013096">
    <property type="entry name" value="Cupin_2"/>
</dbReference>
<evidence type="ECO:0000313" key="3">
    <source>
        <dbReference type="EMBL" id="GGX68392.1"/>
    </source>
</evidence>
<dbReference type="InterPro" id="IPR010982">
    <property type="entry name" value="Lambda_DNA-bd_dom_sf"/>
</dbReference>
<dbReference type="RefSeq" id="WP_189612051.1">
    <property type="nucleotide sequence ID" value="NZ_BMXR01000012.1"/>
</dbReference>
<reference evidence="3" key="2">
    <citation type="submission" date="2020-09" db="EMBL/GenBank/DDBJ databases">
        <authorList>
            <person name="Sun Q."/>
            <person name="Kim S."/>
        </authorList>
    </citation>
    <scope>NUCLEOTIDE SEQUENCE</scope>
    <source>
        <strain evidence="3">KCTC 22169</strain>
    </source>
</reference>
<dbReference type="Pfam" id="PF07883">
    <property type="entry name" value="Cupin_2"/>
    <property type="match status" value="1"/>
</dbReference>
<dbReference type="SUPFAM" id="SSF47413">
    <property type="entry name" value="lambda repressor-like DNA-binding domains"/>
    <property type="match status" value="1"/>
</dbReference>
<comment type="caution">
    <text evidence="3">The sequence shown here is derived from an EMBL/GenBank/DDBJ whole genome shotgun (WGS) entry which is preliminary data.</text>
</comment>
<feature type="domain" description="HTH cro/C1-type" evidence="2">
    <location>
        <begin position="7"/>
        <end position="61"/>
    </location>
</feature>
<keyword evidence="4" id="KW-1185">Reference proteome</keyword>
<dbReference type="Gene3D" id="2.60.120.10">
    <property type="entry name" value="Jelly Rolls"/>
    <property type="match status" value="1"/>
</dbReference>
<evidence type="ECO:0000313" key="4">
    <source>
        <dbReference type="Proteomes" id="UP000626148"/>
    </source>
</evidence>
<dbReference type="EMBL" id="BMXR01000012">
    <property type="protein sequence ID" value="GGX68392.1"/>
    <property type="molecule type" value="Genomic_DNA"/>
</dbReference>
<proteinExistence type="predicted"/>
<evidence type="ECO:0000259" key="2">
    <source>
        <dbReference type="PROSITE" id="PS50943"/>
    </source>
</evidence>
<sequence length="182" mass="20161">MDVGERLKAIRKQKGLSQRELAKRAGVTNSTISMIEKNSVSPSVSSLKKVLQGIPMSLVEFFAEDTDTDNAQPVVYNPDEFIDLSVDEVKLKLVGKAFGRRAMAFMIETYEPGADTGAELYVHEGEEAGLVINGAFELTVGSEVYHLKKGDAYYFDSTRPHRFRNPFEETCEIVSATTPANF</sequence>
<dbReference type="PANTHER" id="PTHR46797:SF11">
    <property type="entry name" value="HTH-TYPE TRANSCRIPTIONAL REGULATOR PUUR"/>
    <property type="match status" value="1"/>
</dbReference>
<dbReference type="Pfam" id="PF01381">
    <property type="entry name" value="HTH_3"/>
    <property type="match status" value="1"/>
</dbReference>
<dbReference type="GO" id="GO:0003677">
    <property type="term" value="F:DNA binding"/>
    <property type="evidence" value="ECO:0007669"/>
    <property type="project" value="UniProtKB-KW"/>
</dbReference>
<dbReference type="GO" id="GO:0003700">
    <property type="term" value="F:DNA-binding transcription factor activity"/>
    <property type="evidence" value="ECO:0007669"/>
    <property type="project" value="TreeGrafter"/>
</dbReference>
<dbReference type="FunFam" id="1.10.260.40:FF:000016">
    <property type="entry name" value="HTH-type transcriptional regulator PuuR"/>
    <property type="match status" value="1"/>
</dbReference>
<protein>
    <submittedName>
        <fullName evidence="3">Transcriptional regulator</fullName>
    </submittedName>
</protein>
<dbReference type="InterPro" id="IPR001387">
    <property type="entry name" value="Cro/C1-type_HTH"/>
</dbReference>
<dbReference type="Gene3D" id="1.10.260.40">
    <property type="entry name" value="lambda repressor-like DNA-binding domains"/>
    <property type="match status" value="1"/>
</dbReference>
<reference evidence="3" key="1">
    <citation type="journal article" date="2014" name="Int. J. Syst. Evol. Microbiol.">
        <title>Complete genome sequence of Corynebacterium casei LMG S-19264T (=DSM 44701T), isolated from a smear-ripened cheese.</title>
        <authorList>
            <consortium name="US DOE Joint Genome Institute (JGI-PGF)"/>
            <person name="Walter F."/>
            <person name="Albersmeier A."/>
            <person name="Kalinowski J."/>
            <person name="Ruckert C."/>
        </authorList>
    </citation>
    <scope>NUCLEOTIDE SEQUENCE</scope>
    <source>
        <strain evidence="3">KCTC 22169</strain>
    </source>
</reference>
<dbReference type="InterPro" id="IPR011051">
    <property type="entry name" value="RmlC_Cupin_sf"/>
</dbReference>
<dbReference type="CDD" id="cd00093">
    <property type="entry name" value="HTH_XRE"/>
    <property type="match status" value="1"/>
</dbReference>
<dbReference type="InterPro" id="IPR014710">
    <property type="entry name" value="RmlC-like_jellyroll"/>
</dbReference>
<accession>A0A918NF68</accession>
<dbReference type="AlphaFoldDB" id="A0A918NF68"/>
<dbReference type="PROSITE" id="PS50943">
    <property type="entry name" value="HTH_CROC1"/>
    <property type="match status" value="1"/>
</dbReference>
<dbReference type="PANTHER" id="PTHR46797">
    <property type="entry name" value="HTH-TYPE TRANSCRIPTIONAL REGULATOR"/>
    <property type="match status" value="1"/>
</dbReference>
<dbReference type="SUPFAM" id="SSF51182">
    <property type="entry name" value="RmlC-like cupins"/>
    <property type="match status" value="1"/>
</dbReference>
<gene>
    <name evidence="3" type="ORF">GCM10007392_39950</name>
</gene>
<dbReference type="SMART" id="SM00530">
    <property type="entry name" value="HTH_XRE"/>
    <property type="match status" value="1"/>
</dbReference>
<organism evidence="3 4">
    <name type="scientific">Saccharospirillum salsuginis</name>
    <dbReference type="NCBI Taxonomy" id="418750"/>
    <lineage>
        <taxon>Bacteria</taxon>
        <taxon>Pseudomonadati</taxon>
        <taxon>Pseudomonadota</taxon>
        <taxon>Gammaproteobacteria</taxon>
        <taxon>Oceanospirillales</taxon>
        <taxon>Saccharospirillaceae</taxon>
        <taxon>Saccharospirillum</taxon>
    </lineage>
</organism>